<sequence length="87" mass="9452">MDTAFASHYDPGTSTLELTGTFDRDAWALVHEEVERAFRRTACRLTIDLTRASGVPAHFVGHLVHLCNCCYPGTIVHVAAQRGAPAA</sequence>
<evidence type="ECO:0000313" key="1">
    <source>
        <dbReference type="EMBL" id="GAA2154314.1"/>
    </source>
</evidence>
<dbReference type="Gene3D" id="3.30.750.24">
    <property type="entry name" value="STAS domain"/>
    <property type="match status" value="1"/>
</dbReference>
<dbReference type="EMBL" id="BAAAQR010000015">
    <property type="protein sequence ID" value="GAA2154314.1"/>
    <property type="molecule type" value="Genomic_DNA"/>
</dbReference>
<dbReference type="Proteomes" id="UP001501771">
    <property type="component" value="Unassembled WGS sequence"/>
</dbReference>
<dbReference type="RefSeq" id="WP_344156687.1">
    <property type="nucleotide sequence ID" value="NZ_BAAAQR010000015.1"/>
</dbReference>
<protein>
    <recommendedName>
        <fullName evidence="3">STAS domain-containing protein</fullName>
    </recommendedName>
</protein>
<reference evidence="1 2" key="1">
    <citation type="journal article" date="2019" name="Int. J. Syst. Evol. Microbiol.">
        <title>The Global Catalogue of Microorganisms (GCM) 10K type strain sequencing project: providing services to taxonomists for standard genome sequencing and annotation.</title>
        <authorList>
            <consortium name="The Broad Institute Genomics Platform"/>
            <consortium name="The Broad Institute Genome Sequencing Center for Infectious Disease"/>
            <person name="Wu L."/>
            <person name="Ma J."/>
        </authorList>
    </citation>
    <scope>NUCLEOTIDE SEQUENCE [LARGE SCALE GENOMIC DNA]</scope>
    <source>
        <strain evidence="1 2">JCM 16022</strain>
    </source>
</reference>
<comment type="caution">
    <text evidence="1">The sequence shown here is derived from an EMBL/GenBank/DDBJ whole genome shotgun (WGS) entry which is preliminary data.</text>
</comment>
<dbReference type="InterPro" id="IPR036513">
    <property type="entry name" value="STAS_dom_sf"/>
</dbReference>
<proteinExistence type="predicted"/>
<gene>
    <name evidence="1" type="ORF">GCM10009844_39980</name>
</gene>
<evidence type="ECO:0000313" key="2">
    <source>
        <dbReference type="Proteomes" id="UP001501771"/>
    </source>
</evidence>
<name>A0ABN3A5C0_9ACTN</name>
<accession>A0ABN3A5C0</accession>
<evidence type="ECO:0008006" key="3">
    <source>
        <dbReference type="Google" id="ProtNLM"/>
    </source>
</evidence>
<keyword evidence="2" id="KW-1185">Reference proteome</keyword>
<organism evidence="1 2">
    <name type="scientific">Nocardioides koreensis</name>
    <dbReference type="NCBI Taxonomy" id="433651"/>
    <lineage>
        <taxon>Bacteria</taxon>
        <taxon>Bacillati</taxon>
        <taxon>Actinomycetota</taxon>
        <taxon>Actinomycetes</taxon>
        <taxon>Propionibacteriales</taxon>
        <taxon>Nocardioidaceae</taxon>
        <taxon>Nocardioides</taxon>
    </lineage>
</organism>